<dbReference type="InterPro" id="IPR043128">
    <property type="entry name" value="Rev_trsase/Diguanyl_cyclase"/>
</dbReference>
<comment type="similarity">
    <text evidence="1">Belongs to the DNA polymerase type-Y family.</text>
</comment>
<evidence type="ECO:0000313" key="5">
    <source>
        <dbReference type="Proteomes" id="UP001169719"/>
    </source>
</evidence>
<proteinExistence type="inferred from homology"/>
<accession>A0ABT7XYB5</accession>
<dbReference type="RefSeq" id="WP_289962433.1">
    <property type="nucleotide sequence ID" value="NZ_JAUEOZ010000001.1"/>
</dbReference>
<dbReference type="SUPFAM" id="SSF56672">
    <property type="entry name" value="DNA/RNA polymerases"/>
    <property type="match status" value="1"/>
</dbReference>
<evidence type="ECO:0000313" key="4">
    <source>
        <dbReference type="EMBL" id="MDN2480772.1"/>
    </source>
</evidence>
<dbReference type="InterPro" id="IPR001126">
    <property type="entry name" value="UmuC"/>
</dbReference>
<dbReference type="Pfam" id="PF00817">
    <property type="entry name" value="IMS"/>
    <property type="match status" value="1"/>
</dbReference>
<evidence type="ECO:0000256" key="2">
    <source>
        <dbReference type="ARBA" id="ARBA00022763"/>
    </source>
</evidence>
<dbReference type="Proteomes" id="UP001169719">
    <property type="component" value="Unassembled WGS sequence"/>
</dbReference>
<evidence type="ECO:0000256" key="1">
    <source>
        <dbReference type="ARBA" id="ARBA00010945"/>
    </source>
</evidence>
<organism evidence="4 5">
    <name type="scientific">Vibrio agarivorans</name>
    <dbReference type="NCBI Taxonomy" id="153622"/>
    <lineage>
        <taxon>Bacteria</taxon>
        <taxon>Pseudomonadati</taxon>
        <taxon>Pseudomonadota</taxon>
        <taxon>Gammaproteobacteria</taxon>
        <taxon>Vibrionales</taxon>
        <taxon>Vibrionaceae</taxon>
        <taxon>Vibrio</taxon>
    </lineage>
</organism>
<dbReference type="PANTHER" id="PTHR35369">
    <property type="entry name" value="BLR3025 PROTEIN-RELATED"/>
    <property type="match status" value="1"/>
</dbReference>
<dbReference type="Gene3D" id="3.30.70.270">
    <property type="match status" value="1"/>
</dbReference>
<dbReference type="PANTHER" id="PTHR35369:SF2">
    <property type="entry name" value="BLR3025 PROTEIN"/>
    <property type="match status" value="1"/>
</dbReference>
<dbReference type="Gene3D" id="3.40.1170.60">
    <property type="match status" value="1"/>
</dbReference>
<reference evidence="4" key="1">
    <citation type="submission" date="2024-05" db="EMBL/GenBank/DDBJ databases">
        <title>Genome Sequences of Four Agar- Degrading Marine Bacteria.</title>
        <authorList>
            <person name="Phillips E.K."/>
            <person name="Shaffer J.C."/>
            <person name="Henson M.W."/>
            <person name="Temperton B."/>
            <person name="Thrash C.J."/>
            <person name="Martin M.O."/>
        </authorList>
    </citation>
    <scope>NUCLEOTIDE SEQUENCE</scope>
    <source>
        <strain evidence="4">EKP203</strain>
    </source>
</reference>
<dbReference type="CDD" id="cd03468">
    <property type="entry name" value="PolY_like"/>
    <property type="match status" value="1"/>
</dbReference>
<sequence length="478" mass="54643">MVLWIYLHFPRLQLDALFTHQANEVQVQGEEKKHPTVVVETHHHNIVQANDAALADGVKVGMGLGSASALCPKLNVHPFDLQSEEVKLQEVAQWLYLITSDIVLYPPNGLLLKATNMLTLYEGLESYWQAVKKHLDSLAISYQFACGFSPYSAMLLAKQGANLLSECRDTIVSTLSPLPLHYSELDNKHVEQLNRVGIKDFAGLLALPLKEVARRFNIDLVNYVGRLLGQLSHPVRFFHPKEQFERSLELLYDIENIQWLQRPLTRLLKQLDAFLTLRNLVAYELILTLHQRDNPPQNVTFTSGGGDYRYEKWLKLCALTLESIKLDAAVYHLTLKAVRVSQINQNYIDIFEGDKGGQNQADLIALLQAKLGNHNVTRPLPSADHRPEKSTRYINADRDIAALPTSEIQRLRPTRLVQPPQRLTEHVELIHGPERIVTGWWDGDSVTRDYFIAQTPQGLWLWVFRTEQKLWFLHGYFS</sequence>
<dbReference type="InterPro" id="IPR050356">
    <property type="entry name" value="SulA_CellDiv_inhibitor"/>
</dbReference>
<feature type="domain" description="UmuC" evidence="3">
    <location>
        <begin position="32"/>
        <end position="150"/>
    </location>
</feature>
<gene>
    <name evidence="4" type="ORF">QWJ08_05150</name>
</gene>
<evidence type="ECO:0000259" key="3">
    <source>
        <dbReference type="Pfam" id="PF00817"/>
    </source>
</evidence>
<dbReference type="InterPro" id="IPR043502">
    <property type="entry name" value="DNA/RNA_pol_sf"/>
</dbReference>
<comment type="caution">
    <text evidence="4">The sequence shown here is derived from an EMBL/GenBank/DDBJ whole genome shotgun (WGS) entry which is preliminary data.</text>
</comment>
<keyword evidence="2" id="KW-0227">DNA damage</keyword>
<keyword evidence="5" id="KW-1185">Reference proteome</keyword>
<protein>
    <submittedName>
        <fullName evidence="4">DNA polymerase Y family protein</fullName>
    </submittedName>
</protein>
<dbReference type="EMBL" id="JAUEOZ010000001">
    <property type="protein sequence ID" value="MDN2480772.1"/>
    <property type="molecule type" value="Genomic_DNA"/>
</dbReference>
<name>A0ABT7XYB5_9VIBR</name>